<dbReference type="GO" id="GO:0061632">
    <property type="term" value="F:RNA lariat debranching enzyme activator activity"/>
    <property type="evidence" value="ECO:0007669"/>
    <property type="project" value="TreeGrafter"/>
</dbReference>
<dbReference type="WBParaSite" id="ECPE_0001689801-mRNA-1">
    <property type="protein sequence ID" value="ECPE_0001689801-mRNA-1"/>
    <property type="gene ID" value="ECPE_0001689801"/>
</dbReference>
<evidence type="ECO:0000259" key="2">
    <source>
        <dbReference type="Pfam" id="PF04676"/>
    </source>
</evidence>
<evidence type="ECO:0000313" key="6">
    <source>
        <dbReference type="WBParaSite" id="ECPE_0001689801-mRNA-1"/>
    </source>
</evidence>
<proteinExistence type="inferred from homology"/>
<keyword evidence="5" id="KW-1185">Reference proteome</keyword>
<dbReference type="PANTHER" id="PTHR12072">
    <property type="entry name" value="CWF19, CELL CYCLE CONTROL PROTEIN"/>
    <property type="match status" value="1"/>
</dbReference>
<dbReference type="Pfam" id="PF04676">
    <property type="entry name" value="CwfJ_C_2"/>
    <property type="match status" value="1"/>
</dbReference>
<feature type="domain" description="Cwf19-like C-terminal" evidence="3">
    <location>
        <begin position="49"/>
        <end position="144"/>
    </location>
</feature>
<sequence length="245" mass="28738">MPYRCLVFQSMVNRRLRFCIPYENSQYHTRSNYGPFYNEYCAVMCLPREQAACWFCLGNPQVKKHLVVSVNTQAYLALPRGPLVEDHILVLTVGHHRSWTSCPDYVRVEIEDYKSRLKKMFADQGKAMIAFERNLKTQHYQLQVSFQILSDLFSLLYDISLIRSICHPGVPYFYVELPTGERLFGAIKKDRINSCDIQFGRYVLSDPRILNCPDKADWRNCTDELEMETKLTAMMRDKFAPYDID</sequence>
<evidence type="ECO:0000259" key="3">
    <source>
        <dbReference type="Pfam" id="PF04677"/>
    </source>
</evidence>
<gene>
    <name evidence="4" type="ORF">ECPE_LOCUS16855</name>
</gene>
<dbReference type="GO" id="GO:0000398">
    <property type="term" value="P:mRNA splicing, via spliceosome"/>
    <property type="evidence" value="ECO:0007669"/>
    <property type="project" value="TreeGrafter"/>
</dbReference>
<dbReference type="SUPFAM" id="SSF54197">
    <property type="entry name" value="HIT-like"/>
    <property type="match status" value="1"/>
</dbReference>
<comment type="similarity">
    <text evidence="1">Belongs to the CWF19 family.</text>
</comment>
<reference evidence="6" key="1">
    <citation type="submission" date="2016-06" db="UniProtKB">
        <authorList>
            <consortium name="WormBaseParasite"/>
        </authorList>
    </citation>
    <scope>IDENTIFICATION</scope>
</reference>
<dbReference type="InterPro" id="IPR006768">
    <property type="entry name" value="Cwf19-like_C_dom-1"/>
</dbReference>
<evidence type="ECO:0000313" key="5">
    <source>
        <dbReference type="Proteomes" id="UP000272942"/>
    </source>
</evidence>
<dbReference type="Proteomes" id="UP000272942">
    <property type="component" value="Unassembled WGS sequence"/>
</dbReference>
<dbReference type="InterPro" id="IPR006767">
    <property type="entry name" value="Cwf19-like_C_dom-2"/>
</dbReference>
<dbReference type="PANTHER" id="PTHR12072:SF4">
    <property type="entry name" value="CWF19-LIKE PROTEIN 1"/>
    <property type="match status" value="1"/>
</dbReference>
<dbReference type="GO" id="GO:0071014">
    <property type="term" value="C:post-mRNA release spliceosomal complex"/>
    <property type="evidence" value="ECO:0007669"/>
    <property type="project" value="TreeGrafter"/>
</dbReference>
<dbReference type="OrthoDB" id="444325at2759"/>
<dbReference type="InterPro" id="IPR040194">
    <property type="entry name" value="Cwf19-like"/>
</dbReference>
<evidence type="ECO:0000256" key="1">
    <source>
        <dbReference type="ARBA" id="ARBA00006795"/>
    </source>
</evidence>
<dbReference type="Pfam" id="PF04677">
    <property type="entry name" value="CwfJ_C_1"/>
    <property type="match status" value="1"/>
</dbReference>
<dbReference type="InterPro" id="IPR036265">
    <property type="entry name" value="HIT-like_sf"/>
</dbReference>
<feature type="domain" description="Cwf19-like protein C-terminal" evidence="2">
    <location>
        <begin position="162"/>
        <end position="243"/>
    </location>
</feature>
<name>A0A183BCC0_9TREM</name>
<protein>
    <submittedName>
        <fullName evidence="6">CwfJ_C_1 domain-containing protein</fullName>
    </submittedName>
</protein>
<accession>A0A183BCC0</accession>
<reference evidence="4 5" key="2">
    <citation type="submission" date="2018-11" db="EMBL/GenBank/DDBJ databases">
        <authorList>
            <consortium name="Pathogen Informatics"/>
        </authorList>
    </citation>
    <scope>NUCLEOTIDE SEQUENCE [LARGE SCALE GENOMIC DNA]</scope>
    <source>
        <strain evidence="4 5">Egypt</strain>
    </source>
</reference>
<evidence type="ECO:0000313" key="4">
    <source>
        <dbReference type="EMBL" id="VDP94128.1"/>
    </source>
</evidence>
<dbReference type="EMBL" id="UZAN01066239">
    <property type="protein sequence ID" value="VDP94128.1"/>
    <property type="molecule type" value="Genomic_DNA"/>
</dbReference>
<dbReference type="AlphaFoldDB" id="A0A183BCC0"/>
<organism evidence="6">
    <name type="scientific">Echinostoma caproni</name>
    <dbReference type="NCBI Taxonomy" id="27848"/>
    <lineage>
        <taxon>Eukaryota</taxon>
        <taxon>Metazoa</taxon>
        <taxon>Spiralia</taxon>
        <taxon>Lophotrochozoa</taxon>
        <taxon>Platyhelminthes</taxon>
        <taxon>Trematoda</taxon>
        <taxon>Digenea</taxon>
        <taxon>Plagiorchiida</taxon>
        <taxon>Echinostomata</taxon>
        <taxon>Echinostomatoidea</taxon>
        <taxon>Echinostomatidae</taxon>
        <taxon>Echinostoma</taxon>
    </lineage>
</organism>